<dbReference type="EMBL" id="ML996689">
    <property type="protein sequence ID" value="KAF2403318.1"/>
    <property type="molecule type" value="Genomic_DNA"/>
</dbReference>
<dbReference type="PANTHER" id="PTHR43736">
    <property type="entry name" value="ADP-RIBOSE PYROPHOSPHATASE"/>
    <property type="match status" value="1"/>
</dbReference>
<dbReference type="InterPro" id="IPR000086">
    <property type="entry name" value="NUDIX_hydrolase_dom"/>
</dbReference>
<dbReference type="CDD" id="cd02883">
    <property type="entry name" value="NUDIX_Hydrolase"/>
    <property type="match status" value="1"/>
</dbReference>
<dbReference type="SUPFAM" id="SSF55811">
    <property type="entry name" value="Nudix"/>
    <property type="match status" value="1"/>
</dbReference>
<feature type="compositionally biased region" description="Basic residues" evidence="1">
    <location>
        <begin position="274"/>
        <end position="284"/>
    </location>
</feature>
<dbReference type="Proteomes" id="UP000799640">
    <property type="component" value="Unassembled WGS sequence"/>
</dbReference>
<evidence type="ECO:0000313" key="3">
    <source>
        <dbReference type="EMBL" id="KAF2403318.1"/>
    </source>
</evidence>
<dbReference type="Pfam" id="PF00293">
    <property type="entry name" value="NUDIX"/>
    <property type="match status" value="1"/>
</dbReference>
<feature type="region of interest" description="Disordered" evidence="1">
    <location>
        <begin position="1"/>
        <end position="31"/>
    </location>
</feature>
<dbReference type="OrthoDB" id="276276at2759"/>
<gene>
    <name evidence="3" type="ORF">EJ06DRAFT_526907</name>
</gene>
<feature type="domain" description="Nudix hydrolase" evidence="2">
    <location>
        <begin position="66"/>
        <end position="210"/>
    </location>
</feature>
<organism evidence="3 4">
    <name type="scientific">Trichodelitschia bisporula</name>
    <dbReference type="NCBI Taxonomy" id="703511"/>
    <lineage>
        <taxon>Eukaryota</taxon>
        <taxon>Fungi</taxon>
        <taxon>Dikarya</taxon>
        <taxon>Ascomycota</taxon>
        <taxon>Pezizomycotina</taxon>
        <taxon>Dothideomycetes</taxon>
        <taxon>Dothideomycetes incertae sedis</taxon>
        <taxon>Phaeotrichales</taxon>
        <taxon>Phaeotrichaceae</taxon>
        <taxon>Trichodelitschia</taxon>
    </lineage>
</organism>
<dbReference type="PANTHER" id="PTHR43736:SF1">
    <property type="entry name" value="DIHYDRONEOPTERIN TRIPHOSPHATE DIPHOSPHATASE"/>
    <property type="match status" value="1"/>
</dbReference>
<keyword evidence="4" id="KW-1185">Reference proteome</keyword>
<reference evidence="3" key="1">
    <citation type="journal article" date="2020" name="Stud. Mycol.">
        <title>101 Dothideomycetes genomes: a test case for predicting lifestyles and emergence of pathogens.</title>
        <authorList>
            <person name="Haridas S."/>
            <person name="Albert R."/>
            <person name="Binder M."/>
            <person name="Bloem J."/>
            <person name="Labutti K."/>
            <person name="Salamov A."/>
            <person name="Andreopoulos B."/>
            <person name="Baker S."/>
            <person name="Barry K."/>
            <person name="Bills G."/>
            <person name="Bluhm B."/>
            <person name="Cannon C."/>
            <person name="Castanera R."/>
            <person name="Culley D."/>
            <person name="Daum C."/>
            <person name="Ezra D."/>
            <person name="Gonzalez J."/>
            <person name="Henrissat B."/>
            <person name="Kuo A."/>
            <person name="Liang C."/>
            <person name="Lipzen A."/>
            <person name="Lutzoni F."/>
            <person name="Magnuson J."/>
            <person name="Mondo S."/>
            <person name="Nolan M."/>
            <person name="Ohm R."/>
            <person name="Pangilinan J."/>
            <person name="Park H.-J."/>
            <person name="Ramirez L."/>
            <person name="Alfaro M."/>
            <person name="Sun H."/>
            <person name="Tritt A."/>
            <person name="Yoshinaga Y."/>
            <person name="Zwiers L.-H."/>
            <person name="Turgeon B."/>
            <person name="Goodwin S."/>
            <person name="Spatafora J."/>
            <person name="Crous P."/>
            <person name="Grigoriev I."/>
        </authorList>
    </citation>
    <scope>NUCLEOTIDE SEQUENCE</scope>
    <source>
        <strain evidence="3">CBS 262.69</strain>
    </source>
</reference>
<name>A0A6G1I4T5_9PEZI</name>
<dbReference type="AlphaFoldDB" id="A0A6G1I4T5"/>
<proteinExistence type="predicted"/>
<sequence length="298" mass="31670">MAPPTTNGPAIPIQGQPMTPGLTLLPRAPPPPPQLVMRLSPRFTFDPSLAPLNIHLDRYLAQNPPLGRLGVAAVLFCGDRMLLVQRSSTERSWKLRWEVPGGGADPEDQTILASLARELFEETGLHLRHIKRRVGQDLVYPTRTGMMAKITFEVEVEESGDGTGDVLRRICEQIQLEPSEHQRWMWVTQEETRLAYAWNTPLRYVSREAKVVLMDAWYGRSYGNGAGAKAGTGAGVGVGAGAGAGAVVGVTTGAGAGAGVTAGAGAQPGAMTGGKKKKNKKKTKNSAQAQAQAALSAT</sequence>
<evidence type="ECO:0000256" key="1">
    <source>
        <dbReference type="SAM" id="MobiDB-lite"/>
    </source>
</evidence>
<feature type="compositionally biased region" description="Low complexity" evidence="1">
    <location>
        <begin position="285"/>
        <end position="298"/>
    </location>
</feature>
<protein>
    <recommendedName>
        <fullName evidence="2">Nudix hydrolase domain-containing protein</fullName>
    </recommendedName>
</protein>
<dbReference type="Gene3D" id="3.90.79.10">
    <property type="entry name" value="Nucleoside Triphosphate Pyrophosphohydrolase"/>
    <property type="match status" value="1"/>
</dbReference>
<dbReference type="InterPro" id="IPR015797">
    <property type="entry name" value="NUDIX_hydrolase-like_dom_sf"/>
</dbReference>
<evidence type="ECO:0000259" key="2">
    <source>
        <dbReference type="PROSITE" id="PS51462"/>
    </source>
</evidence>
<dbReference type="PROSITE" id="PS51462">
    <property type="entry name" value="NUDIX"/>
    <property type="match status" value="1"/>
</dbReference>
<evidence type="ECO:0000313" key="4">
    <source>
        <dbReference type="Proteomes" id="UP000799640"/>
    </source>
</evidence>
<accession>A0A6G1I4T5</accession>
<feature type="region of interest" description="Disordered" evidence="1">
    <location>
        <begin position="259"/>
        <end position="298"/>
    </location>
</feature>